<evidence type="ECO:0000313" key="2">
    <source>
        <dbReference type="Proteomes" id="UP000642284"/>
    </source>
</evidence>
<comment type="caution">
    <text evidence="1">The sequence shown here is derived from an EMBL/GenBank/DDBJ whole genome shotgun (WGS) entry which is preliminary data.</text>
</comment>
<evidence type="ECO:0000313" key="1">
    <source>
        <dbReference type="EMBL" id="MBC9718004.1"/>
    </source>
</evidence>
<evidence type="ECO:0008006" key="3">
    <source>
        <dbReference type="Google" id="ProtNLM"/>
    </source>
</evidence>
<dbReference type="SUPFAM" id="SSF53795">
    <property type="entry name" value="PEP carboxykinase-like"/>
    <property type="match status" value="1"/>
</dbReference>
<protein>
    <recommendedName>
        <fullName evidence="3">HPr kinase</fullName>
    </recommendedName>
</protein>
<gene>
    <name evidence="1" type="ORF">H9Y04_36275</name>
</gene>
<organism evidence="1 2">
    <name type="scientific">Streptomyces polyasparticus</name>
    <dbReference type="NCBI Taxonomy" id="2767826"/>
    <lineage>
        <taxon>Bacteria</taxon>
        <taxon>Bacillati</taxon>
        <taxon>Actinomycetota</taxon>
        <taxon>Actinomycetes</taxon>
        <taxon>Kitasatosporales</taxon>
        <taxon>Streptomycetaceae</taxon>
        <taxon>Streptomyces</taxon>
    </lineage>
</organism>
<dbReference type="PROSITE" id="PS00675">
    <property type="entry name" value="SIGMA54_INTERACT_1"/>
    <property type="match status" value="1"/>
</dbReference>
<dbReference type="InterPro" id="IPR027417">
    <property type="entry name" value="P-loop_NTPase"/>
</dbReference>
<dbReference type="RefSeq" id="WP_187818448.1">
    <property type="nucleotide sequence ID" value="NZ_JACTVJ010000023.1"/>
</dbReference>
<name>A0ABR7SSX7_9ACTN</name>
<dbReference type="Proteomes" id="UP000642284">
    <property type="component" value="Unassembled WGS sequence"/>
</dbReference>
<dbReference type="Gene3D" id="3.40.50.300">
    <property type="entry name" value="P-loop containing nucleotide triphosphate hydrolases"/>
    <property type="match status" value="1"/>
</dbReference>
<dbReference type="InterPro" id="IPR025662">
    <property type="entry name" value="Sigma_54_int_dom_ATP-bd_1"/>
</dbReference>
<dbReference type="EMBL" id="JACTVJ010000023">
    <property type="protein sequence ID" value="MBC9718004.1"/>
    <property type="molecule type" value="Genomic_DNA"/>
</dbReference>
<keyword evidence="2" id="KW-1185">Reference proteome</keyword>
<sequence length="370" mass="40407">MTSEISDWFRTVVEAAHATGRHRRLDTVLGPINILAEPLAEPAPNWPSTALHQGAASSPFATVVITRSRPPAAVDRLLRSPAARHSNYQGHGAFPVRWLPGTHWLARYTHGPYVLRHGRNVIIAGADHTTAQTWTDRVLREVLIHAGRAHGFRLCHGAALAFDKDHGLLLTGESGAGKTDLALKLARALTASVVTVDRGILGHRDGHPAVGTLPFGMNVHHGTLTDLGVVTETLADQYPPVHGKHYLSVADTQGWCRVTVQPWARISGVIAVVRSRDAPTRWRRLKHHEILAVLAAADTGASDPGYQTDWLGLTPVQSPERRTPYGSLDGWLLHYRPQDALPHDWINDLANVAPPAPTPYVCCKKQQQEA</sequence>
<proteinExistence type="predicted"/>
<reference evidence="1 2" key="1">
    <citation type="submission" date="2020-08" db="EMBL/GenBank/DDBJ databases">
        <title>Genemic of Streptomyces polyaspartic.</title>
        <authorList>
            <person name="Liu W."/>
        </authorList>
    </citation>
    <scope>NUCLEOTIDE SEQUENCE [LARGE SCALE GENOMIC DNA]</scope>
    <source>
        <strain evidence="1 2">TRM66268-LWL</strain>
    </source>
</reference>
<accession>A0ABR7SSX7</accession>